<sequence length="30" mass="3526">GWVRYGPIGAVVWKWKLTWLLQVIKGDDLK</sequence>
<feature type="non-terminal residue" evidence="1">
    <location>
        <position position="1"/>
    </location>
</feature>
<dbReference type="EMBL" id="BARS01030470">
    <property type="protein sequence ID" value="GAG22200.1"/>
    <property type="molecule type" value="Genomic_DNA"/>
</dbReference>
<name>X0VV90_9ZZZZ</name>
<gene>
    <name evidence="1" type="ORF">S01H1_47526</name>
</gene>
<organism evidence="1">
    <name type="scientific">marine sediment metagenome</name>
    <dbReference type="NCBI Taxonomy" id="412755"/>
    <lineage>
        <taxon>unclassified sequences</taxon>
        <taxon>metagenomes</taxon>
        <taxon>ecological metagenomes</taxon>
    </lineage>
</organism>
<comment type="caution">
    <text evidence="1">The sequence shown here is derived from an EMBL/GenBank/DDBJ whole genome shotgun (WGS) entry which is preliminary data.</text>
</comment>
<accession>X0VV90</accession>
<dbReference type="AlphaFoldDB" id="X0VV90"/>
<proteinExistence type="predicted"/>
<protein>
    <submittedName>
        <fullName evidence="1">Uncharacterized protein</fullName>
    </submittedName>
</protein>
<reference evidence="1" key="1">
    <citation type="journal article" date="2014" name="Front. Microbiol.">
        <title>High frequency of phylogenetically diverse reductive dehalogenase-homologous genes in deep subseafloor sedimentary metagenomes.</title>
        <authorList>
            <person name="Kawai M."/>
            <person name="Futagami T."/>
            <person name="Toyoda A."/>
            <person name="Takaki Y."/>
            <person name="Nishi S."/>
            <person name="Hori S."/>
            <person name="Arai W."/>
            <person name="Tsubouchi T."/>
            <person name="Morono Y."/>
            <person name="Uchiyama I."/>
            <person name="Ito T."/>
            <person name="Fujiyama A."/>
            <person name="Inagaki F."/>
            <person name="Takami H."/>
        </authorList>
    </citation>
    <scope>NUCLEOTIDE SEQUENCE</scope>
    <source>
        <strain evidence="1">Expedition CK06-06</strain>
    </source>
</reference>
<evidence type="ECO:0000313" key="1">
    <source>
        <dbReference type="EMBL" id="GAG22200.1"/>
    </source>
</evidence>